<dbReference type="Gramene" id="TuG1812G0700003133.01.T01">
    <property type="protein sequence ID" value="TuG1812G0700003133.01.T01"/>
    <property type="gene ID" value="TuG1812G0700003133.01"/>
</dbReference>
<dbReference type="AlphaFoldDB" id="A0A8R7QZG0"/>
<evidence type="ECO:0000313" key="2">
    <source>
        <dbReference type="Proteomes" id="UP000015106"/>
    </source>
</evidence>
<reference evidence="1" key="2">
    <citation type="submission" date="2018-03" db="EMBL/GenBank/DDBJ databases">
        <title>The Triticum urartu genome reveals the dynamic nature of wheat genome evolution.</title>
        <authorList>
            <person name="Ling H."/>
            <person name="Ma B."/>
            <person name="Shi X."/>
            <person name="Liu H."/>
            <person name="Dong L."/>
            <person name="Sun H."/>
            <person name="Cao Y."/>
            <person name="Gao Q."/>
            <person name="Zheng S."/>
            <person name="Li Y."/>
            <person name="Yu Y."/>
            <person name="Du H."/>
            <person name="Qi M."/>
            <person name="Li Y."/>
            <person name="Yu H."/>
            <person name="Cui Y."/>
            <person name="Wang N."/>
            <person name="Chen C."/>
            <person name="Wu H."/>
            <person name="Zhao Y."/>
            <person name="Zhang J."/>
            <person name="Li Y."/>
            <person name="Zhou W."/>
            <person name="Zhang B."/>
            <person name="Hu W."/>
            <person name="Eijk M."/>
            <person name="Tang J."/>
            <person name="Witsenboer H."/>
            <person name="Zhao S."/>
            <person name="Li Z."/>
            <person name="Zhang A."/>
            <person name="Wang D."/>
            <person name="Liang C."/>
        </authorList>
    </citation>
    <scope>NUCLEOTIDE SEQUENCE [LARGE SCALE GENOMIC DNA]</scope>
    <source>
        <strain evidence="1">cv. G1812</strain>
    </source>
</reference>
<protein>
    <submittedName>
        <fullName evidence="1">Uncharacterized protein</fullName>
    </submittedName>
</protein>
<sequence length="78" mass="9463">MYIKHYRLNSLLLLQNGANQWYIRQRDGWKHTKTLKTTPYVLGIEYHNHGHLNDEKGERIVRFALKEKRKKEIDSKKN</sequence>
<dbReference type="Proteomes" id="UP000015106">
    <property type="component" value="Chromosome 7"/>
</dbReference>
<name>A0A8R7QZG0_TRIUA</name>
<proteinExistence type="predicted"/>
<accession>A0A8R7QZG0</accession>
<reference evidence="2" key="1">
    <citation type="journal article" date="2013" name="Nature">
        <title>Draft genome of the wheat A-genome progenitor Triticum urartu.</title>
        <authorList>
            <person name="Ling H.Q."/>
            <person name="Zhao S."/>
            <person name="Liu D."/>
            <person name="Wang J."/>
            <person name="Sun H."/>
            <person name="Zhang C."/>
            <person name="Fan H."/>
            <person name="Li D."/>
            <person name="Dong L."/>
            <person name="Tao Y."/>
            <person name="Gao C."/>
            <person name="Wu H."/>
            <person name="Li Y."/>
            <person name="Cui Y."/>
            <person name="Guo X."/>
            <person name="Zheng S."/>
            <person name="Wang B."/>
            <person name="Yu K."/>
            <person name="Liang Q."/>
            <person name="Yang W."/>
            <person name="Lou X."/>
            <person name="Chen J."/>
            <person name="Feng M."/>
            <person name="Jian J."/>
            <person name="Zhang X."/>
            <person name="Luo G."/>
            <person name="Jiang Y."/>
            <person name="Liu J."/>
            <person name="Wang Z."/>
            <person name="Sha Y."/>
            <person name="Zhang B."/>
            <person name="Wu H."/>
            <person name="Tang D."/>
            <person name="Shen Q."/>
            <person name="Xue P."/>
            <person name="Zou S."/>
            <person name="Wang X."/>
            <person name="Liu X."/>
            <person name="Wang F."/>
            <person name="Yang Y."/>
            <person name="An X."/>
            <person name="Dong Z."/>
            <person name="Zhang K."/>
            <person name="Zhang X."/>
            <person name="Luo M.C."/>
            <person name="Dvorak J."/>
            <person name="Tong Y."/>
            <person name="Wang J."/>
            <person name="Yang H."/>
            <person name="Li Z."/>
            <person name="Wang D."/>
            <person name="Zhang A."/>
            <person name="Wang J."/>
        </authorList>
    </citation>
    <scope>NUCLEOTIDE SEQUENCE</scope>
    <source>
        <strain evidence="2">cv. G1812</strain>
    </source>
</reference>
<reference evidence="1" key="3">
    <citation type="submission" date="2022-06" db="UniProtKB">
        <authorList>
            <consortium name="EnsemblPlants"/>
        </authorList>
    </citation>
    <scope>IDENTIFICATION</scope>
</reference>
<keyword evidence="2" id="KW-1185">Reference proteome</keyword>
<organism evidence="1 2">
    <name type="scientific">Triticum urartu</name>
    <name type="common">Red wild einkorn</name>
    <name type="synonym">Crithodium urartu</name>
    <dbReference type="NCBI Taxonomy" id="4572"/>
    <lineage>
        <taxon>Eukaryota</taxon>
        <taxon>Viridiplantae</taxon>
        <taxon>Streptophyta</taxon>
        <taxon>Embryophyta</taxon>
        <taxon>Tracheophyta</taxon>
        <taxon>Spermatophyta</taxon>
        <taxon>Magnoliopsida</taxon>
        <taxon>Liliopsida</taxon>
        <taxon>Poales</taxon>
        <taxon>Poaceae</taxon>
        <taxon>BOP clade</taxon>
        <taxon>Pooideae</taxon>
        <taxon>Triticodae</taxon>
        <taxon>Triticeae</taxon>
        <taxon>Triticinae</taxon>
        <taxon>Triticum</taxon>
    </lineage>
</organism>
<evidence type="ECO:0000313" key="1">
    <source>
        <dbReference type="EnsemblPlants" id="TuG1812G0700003133.01.T01"/>
    </source>
</evidence>
<dbReference type="EnsemblPlants" id="TuG1812G0700003133.01.T01">
    <property type="protein sequence ID" value="TuG1812G0700003133.01.T01"/>
    <property type="gene ID" value="TuG1812G0700003133.01"/>
</dbReference>